<gene>
    <name evidence="1" type="ORF">HOP40_06940</name>
</gene>
<dbReference type="KEGG" id="pbro:HOP40_06940"/>
<keyword evidence="2" id="KW-1185">Reference proteome</keyword>
<dbReference type="Proteomes" id="UP000505377">
    <property type="component" value="Chromosome"/>
</dbReference>
<dbReference type="Gene3D" id="3.40.50.2300">
    <property type="match status" value="1"/>
</dbReference>
<reference evidence="1 2" key="1">
    <citation type="submission" date="2020-05" db="EMBL/GenBank/DDBJ databases">
        <authorList>
            <person name="Mo P."/>
        </authorList>
    </citation>
    <scope>NUCLEOTIDE SEQUENCE [LARGE SCALE GENOMIC DNA]</scope>
    <source>
        <strain evidence="1 2">Gen01</strain>
    </source>
</reference>
<dbReference type="EMBL" id="CP053564">
    <property type="protein sequence ID" value="QJY45571.1"/>
    <property type="molecule type" value="Genomic_DNA"/>
</dbReference>
<name>A0A6M6JGN5_9PSEU</name>
<evidence type="ECO:0000313" key="1">
    <source>
        <dbReference type="EMBL" id="QJY45571.1"/>
    </source>
</evidence>
<accession>A0A6M6JGN5</accession>
<dbReference type="AlphaFoldDB" id="A0A6M6JGN5"/>
<organism evidence="1 2">
    <name type="scientific">Pseudonocardia broussonetiae</name>
    <dbReference type="NCBI Taxonomy" id="2736640"/>
    <lineage>
        <taxon>Bacteria</taxon>
        <taxon>Bacillati</taxon>
        <taxon>Actinomycetota</taxon>
        <taxon>Actinomycetes</taxon>
        <taxon>Pseudonocardiales</taxon>
        <taxon>Pseudonocardiaceae</taxon>
        <taxon>Pseudonocardia</taxon>
    </lineage>
</organism>
<evidence type="ECO:0000313" key="2">
    <source>
        <dbReference type="Proteomes" id="UP000505377"/>
    </source>
</evidence>
<proteinExistence type="predicted"/>
<sequence>MHVDEPLRILVASPLALIIEPALAGRFPAGTVTVAQDREQVVGAVRGRLRHDIVISDLMWNSADEFSFDGLDVLGILRDADRPAPVVMATQGHGAEQDHLEEVLAHEEVRGVYRKSSGPQALFEIVREVAGGAGAGGAPIVRPPLDLPAVPHLHEWFSRGRGRTAARMAGAIASGRAVSHATLAEAANVRYDTAAKVGREYLGELIWRRGEHVEPTVPASVVYRWCGEHARYILSWCRRNGHADVATRVIGRR</sequence>
<dbReference type="SUPFAM" id="SSF52172">
    <property type="entry name" value="CheY-like"/>
    <property type="match status" value="1"/>
</dbReference>
<protein>
    <submittedName>
        <fullName evidence="1">Response regulator</fullName>
    </submittedName>
</protein>
<dbReference type="InterPro" id="IPR011006">
    <property type="entry name" value="CheY-like_superfamily"/>
</dbReference>